<evidence type="ECO:0000313" key="4">
    <source>
        <dbReference type="Proteomes" id="UP000198319"/>
    </source>
</evidence>
<accession>A0A1S1JBA9</accession>
<organism evidence="1 3">
    <name type="scientific">Flavobacterium tructae</name>
    <dbReference type="NCBI Taxonomy" id="1114873"/>
    <lineage>
        <taxon>Bacteria</taxon>
        <taxon>Pseudomonadati</taxon>
        <taxon>Bacteroidota</taxon>
        <taxon>Flavobacteriia</taxon>
        <taxon>Flavobacteriales</taxon>
        <taxon>Flavobacteriaceae</taxon>
        <taxon>Flavobacterium</taxon>
    </lineage>
</organism>
<comment type="caution">
    <text evidence="1">The sequence shown here is derived from an EMBL/GenBank/DDBJ whole genome shotgun (WGS) entry which is preliminary data.</text>
</comment>
<evidence type="ECO:0000313" key="1">
    <source>
        <dbReference type="EMBL" id="OHT46851.1"/>
    </source>
</evidence>
<dbReference type="EMBL" id="MUHG01000005">
    <property type="protein sequence ID" value="OXB21158.1"/>
    <property type="molecule type" value="Genomic_DNA"/>
</dbReference>
<dbReference type="RefSeq" id="WP_070906487.1">
    <property type="nucleotide sequence ID" value="NZ_MIKE01000011.1"/>
</dbReference>
<sequence length="142" mass="16320">MQQPTKKKNSTILIVCAIAALLLALIAYCSFKEPVTDKEMIELVEKYNENCPLTIQEGIRLDNVTLPKDKVVQYNLTLLNVEKETAEIEVIKRNIEESLLSTVKANPGLKAFRDNDFTLIYNYDDKKENYLFQITITPSQYK</sequence>
<dbReference type="Proteomes" id="UP000198319">
    <property type="component" value="Unassembled WGS sequence"/>
</dbReference>
<reference evidence="2 4" key="3">
    <citation type="submission" date="2016-11" db="EMBL/GenBank/DDBJ databases">
        <title>Whole genomes of Flavobacteriaceae.</title>
        <authorList>
            <person name="Stine C."/>
            <person name="Li C."/>
            <person name="Tadesse D."/>
        </authorList>
    </citation>
    <scope>NUCLEOTIDE SEQUENCE [LARGE SCALE GENOMIC DNA]</scope>
    <source>
        <strain evidence="2 4">ATCC BAA-2541</strain>
    </source>
</reference>
<evidence type="ECO:0000313" key="3">
    <source>
        <dbReference type="Proteomes" id="UP000180252"/>
    </source>
</evidence>
<gene>
    <name evidence="2" type="ORF">B0A71_06115</name>
    <name evidence="1" type="ORF">BHE19_04935</name>
</gene>
<reference evidence="3" key="1">
    <citation type="submission" date="2016-09" db="EMBL/GenBank/DDBJ databases">
        <authorList>
            <person name="Chen S."/>
            <person name="Walker E."/>
        </authorList>
    </citation>
    <scope>NUCLEOTIDE SEQUENCE [LARGE SCALE GENOMIC DNA]</scope>
    <source>
        <strain evidence="3">MSU</strain>
    </source>
</reference>
<proteinExistence type="predicted"/>
<evidence type="ECO:0000313" key="2">
    <source>
        <dbReference type="EMBL" id="OXB21158.1"/>
    </source>
</evidence>
<reference evidence="1" key="2">
    <citation type="submission" date="2016-09" db="EMBL/GenBank/DDBJ databases">
        <authorList>
            <person name="Capua I."/>
            <person name="De Benedictis P."/>
            <person name="Joannis T."/>
            <person name="Lombin L.H."/>
            <person name="Cattoli G."/>
        </authorList>
    </citation>
    <scope>NUCLEOTIDE SEQUENCE [LARGE SCALE GENOMIC DNA]</scope>
    <source>
        <strain evidence="1">MSU</strain>
    </source>
</reference>
<dbReference type="STRING" id="1278819.BHE19_04935"/>
<dbReference type="EMBL" id="MIKE01000011">
    <property type="protein sequence ID" value="OHT46851.1"/>
    <property type="molecule type" value="Genomic_DNA"/>
</dbReference>
<protein>
    <submittedName>
        <fullName evidence="1">Uncharacterized protein</fullName>
    </submittedName>
</protein>
<dbReference type="AlphaFoldDB" id="A0A1S1JBA9"/>
<keyword evidence="4" id="KW-1185">Reference proteome</keyword>
<dbReference type="Proteomes" id="UP000180252">
    <property type="component" value="Unassembled WGS sequence"/>
</dbReference>
<name>A0A1S1JBA9_9FLAO</name>
<dbReference type="OrthoDB" id="965642at2"/>